<gene>
    <name evidence="2" type="ORF">NDU88_004995</name>
</gene>
<sequence length="79" mass="8549">MDSHDVMLRDIPNMLAAIHAENNALRHNIAALQEHIAQKKDVWYTKPPPTHEKPGLVMKPASFQPSGGAAVVSNTAPAT</sequence>
<keyword evidence="3" id="KW-1185">Reference proteome</keyword>
<organism evidence="2 3">
    <name type="scientific">Pleurodeles waltl</name>
    <name type="common">Iberian ribbed newt</name>
    <dbReference type="NCBI Taxonomy" id="8319"/>
    <lineage>
        <taxon>Eukaryota</taxon>
        <taxon>Metazoa</taxon>
        <taxon>Chordata</taxon>
        <taxon>Craniata</taxon>
        <taxon>Vertebrata</taxon>
        <taxon>Euteleostomi</taxon>
        <taxon>Amphibia</taxon>
        <taxon>Batrachia</taxon>
        <taxon>Caudata</taxon>
        <taxon>Salamandroidea</taxon>
        <taxon>Salamandridae</taxon>
        <taxon>Pleurodelinae</taxon>
        <taxon>Pleurodeles</taxon>
    </lineage>
</organism>
<dbReference type="AlphaFoldDB" id="A0AAV7RMI6"/>
<protein>
    <submittedName>
        <fullName evidence="2">Uncharacterized protein</fullName>
    </submittedName>
</protein>
<dbReference type="EMBL" id="JANPWB010000009">
    <property type="protein sequence ID" value="KAJ1152218.1"/>
    <property type="molecule type" value="Genomic_DNA"/>
</dbReference>
<name>A0AAV7RMI6_PLEWA</name>
<proteinExistence type="predicted"/>
<reference evidence="2" key="1">
    <citation type="journal article" date="2022" name="bioRxiv">
        <title>Sequencing and chromosome-scale assembly of the giantPleurodeles waltlgenome.</title>
        <authorList>
            <person name="Brown T."/>
            <person name="Elewa A."/>
            <person name="Iarovenko S."/>
            <person name="Subramanian E."/>
            <person name="Araus A.J."/>
            <person name="Petzold A."/>
            <person name="Susuki M."/>
            <person name="Suzuki K.-i.T."/>
            <person name="Hayashi T."/>
            <person name="Toyoda A."/>
            <person name="Oliveira C."/>
            <person name="Osipova E."/>
            <person name="Leigh N.D."/>
            <person name="Simon A."/>
            <person name="Yun M.H."/>
        </authorList>
    </citation>
    <scope>NUCLEOTIDE SEQUENCE</scope>
    <source>
        <strain evidence="2">20211129_DDA</strain>
        <tissue evidence="2">Liver</tissue>
    </source>
</reference>
<comment type="caution">
    <text evidence="2">The sequence shown here is derived from an EMBL/GenBank/DDBJ whole genome shotgun (WGS) entry which is preliminary data.</text>
</comment>
<evidence type="ECO:0000256" key="1">
    <source>
        <dbReference type="SAM" id="Coils"/>
    </source>
</evidence>
<keyword evidence="1" id="KW-0175">Coiled coil</keyword>
<evidence type="ECO:0000313" key="3">
    <source>
        <dbReference type="Proteomes" id="UP001066276"/>
    </source>
</evidence>
<feature type="coiled-coil region" evidence="1">
    <location>
        <begin position="15"/>
        <end position="42"/>
    </location>
</feature>
<evidence type="ECO:0000313" key="2">
    <source>
        <dbReference type="EMBL" id="KAJ1152218.1"/>
    </source>
</evidence>
<accession>A0AAV7RMI6</accession>
<dbReference type="Proteomes" id="UP001066276">
    <property type="component" value="Chromosome 5"/>
</dbReference>